<name>A0AA39WDB8_9PEZI</name>
<evidence type="ECO:0000313" key="5">
    <source>
        <dbReference type="Proteomes" id="UP001175000"/>
    </source>
</evidence>
<comment type="similarity">
    <text evidence="1">Belongs to the DNA mismatch repair MutL/HexB family.</text>
</comment>
<feature type="domain" description="MutL C-terminal dimerisation" evidence="3">
    <location>
        <begin position="677"/>
        <end position="880"/>
    </location>
</feature>
<evidence type="ECO:0000259" key="3">
    <source>
        <dbReference type="SMART" id="SM00853"/>
    </source>
</evidence>
<dbReference type="GO" id="GO:0005524">
    <property type="term" value="F:ATP binding"/>
    <property type="evidence" value="ECO:0007669"/>
    <property type="project" value="InterPro"/>
</dbReference>
<proteinExistence type="inferred from homology"/>
<dbReference type="Pfam" id="PF13589">
    <property type="entry name" value="HATPase_c_3"/>
    <property type="match status" value="1"/>
</dbReference>
<dbReference type="Gene3D" id="3.30.1370.100">
    <property type="entry name" value="MutL, C-terminal domain, regulatory subdomain"/>
    <property type="match status" value="1"/>
</dbReference>
<dbReference type="PANTHER" id="PTHR10073">
    <property type="entry name" value="DNA MISMATCH REPAIR PROTEIN MLH, PMS, MUTL"/>
    <property type="match status" value="1"/>
</dbReference>
<sequence length="948" mass="104229">MSIKLLPGDVIAQIKSAVVITSLNGVTFGLLQNSLDAGSSKISISIDYARGNCTVEDNGLGILPADFQEDGGLGRHYYTSKYPPQAEHHGRHGISLASLAALSLLSIASHHREYQSHNSLTIHNSKVVARNIPALTEQELLAHPSGTRVAVRDLFGSMPVRVRQRSIEAERLGSAKNFDQLILSTVALLLPWPGEVVLTVRDATSGRVLTLNSQLARHIQTRSIPKSVTCSRMASLLTQASLAEDVEPESWVPLEASSPGISLVGCVSLKPVVTKRVQFIALGVQPLLNESQLNVLHEEVNKVFANSSFGAIEDGVADEPDAPKKTHGFTEKALKIRKGVDRWPMFFLHIKLEGMMERMGADELLDERRATLARITSLLQITAYGFLKKHHFHPKPVHAFQQLETTQAAGSNQLCWSSVAHVGARDKSGRTPRLSSSRHRSTASSRAKGQSAVSPFATWSRLKHSSGSPKKLKRCSSSTSPLISESGDSPEDDTVEAQSSPAWNPLFSKKGQLLRKPFDDEEDASASGGSLSGGGRQSSTPSTDRGSASEDGDNLTWVDPTTKIRALINPRTGFVVKPSSATDEASSLSRIRSTESLPDRRRVPLVPTKPTADTKNQVFEPSEPAIPCVPQMSEYLGHHHNHDCRDLGEVNIDGPNGKISKTLESKISKDALTKAEVIRQVDRKFILVKVFVDSPPDDDRAEEPDRNRYLLALIDQHAADERCRVEELMEGYFVHGDHGMEARVESLAKPLRFDLSAVEGRLLERFREYLRYWGIRCELFRTVDDKGRESGRVTVEIQALPTSIAERCRLEPRLLVELLRTEIWKLNDRPGLATGGAGFAAEDGGGERDWVARFHQCPEGILEMINSRSCRSAIMFNDVLTLEECRDLVQRVSRCAFSFQCAHGRPSMVPLVDLGGGDTFGLGAGQPQEGNRGRLMEDLKKWAKRRSS</sequence>
<dbReference type="GO" id="GO:0032300">
    <property type="term" value="C:mismatch repair complex"/>
    <property type="evidence" value="ECO:0007669"/>
    <property type="project" value="InterPro"/>
</dbReference>
<dbReference type="InterPro" id="IPR038973">
    <property type="entry name" value="MutL/Mlh/Pms-like"/>
</dbReference>
<dbReference type="EMBL" id="JAULSU010000006">
    <property type="protein sequence ID" value="KAK0613293.1"/>
    <property type="molecule type" value="Genomic_DNA"/>
</dbReference>
<feature type="region of interest" description="Disordered" evidence="2">
    <location>
        <begin position="602"/>
        <end position="623"/>
    </location>
</feature>
<accession>A0AA39WDB8</accession>
<feature type="region of interest" description="Disordered" evidence="2">
    <location>
        <begin position="426"/>
        <end position="557"/>
    </location>
</feature>
<dbReference type="Gene3D" id="3.30.1540.20">
    <property type="entry name" value="MutL, C-terminal domain, dimerisation subdomain"/>
    <property type="match status" value="1"/>
</dbReference>
<dbReference type="SUPFAM" id="SSF55874">
    <property type="entry name" value="ATPase domain of HSP90 chaperone/DNA topoisomerase II/histidine kinase"/>
    <property type="match status" value="1"/>
</dbReference>
<dbReference type="Gene3D" id="3.30.565.10">
    <property type="entry name" value="Histidine kinase-like ATPase, C-terminal domain"/>
    <property type="match status" value="1"/>
</dbReference>
<organism evidence="4 5">
    <name type="scientific">Immersiella caudata</name>
    <dbReference type="NCBI Taxonomy" id="314043"/>
    <lineage>
        <taxon>Eukaryota</taxon>
        <taxon>Fungi</taxon>
        <taxon>Dikarya</taxon>
        <taxon>Ascomycota</taxon>
        <taxon>Pezizomycotina</taxon>
        <taxon>Sordariomycetes</taxon>
        <taxon>Sordariomycetidae</taxon>
        <taxon>Sordariales</taxon>
        <taxon>Lasiosphaeriaceae</taxon>
        <taxon>Immersiella</taxon>
    </lineage>
</organism>
<feature type="compositionally biased region" description="Polar residues" evidence="2">
    <location>
        <begin position="475"/>
        <end position="487"/>
    </location>
</feature>
<dbReference type="AlphaFoldDB" id="A0AA39WDB8"/>
<dbReference type="SUPFAM" id="SSF118116">
    <property type="entry name" value="DNA mismatch repair protein MutL"/>
    <property type="match status" value="2"/>
</dbReference>
<dbReference type="SMART" id="SM00853">
    <property type="entry name" value="MutL_C"/>
    <property type="match status" value="1"/>
</dbReference>
<keyword evidence="5" id="KW-1185">Reference proteome</keyword>
<evidence type="ECO:0000256" key="1">
    <source>
        <dbReference type="ARBA" id="ARBA00006082"/>
    </source>
</evidence>
<dbReference type="InterPro" id="IPR014790">
    <property type="entry name" value="MutL_C"/>
</dbReference>
<dbReference type="InterPro" id="IPR036890">
    <property type="entry name" value="HATPase_C_sf"/>
</dbReference>
<reference evidence="4" key="1">
    <citation type="submission" date="2023-06" db="EMBL/GenBank/DDBJ databases">
        <title>Genome-scale phylogeny and comparative genomics of the fungal order Sordariales.</title>
        <authorList>
            <consortium name="Lawrence Berkeley National Laboratory"/>
            <person name="Hensen N."/>
            <person name="Bonometti L."/>
            <person name="Westerberg I."/>
            <person name="Brannstrom I.O."/>
            <person name="Guillou S."/>
            <person name="Cros-Aarteil S."/>
            <person name="Calhoun S."/>
            <person name="Haridas S."/>
            <person name="Kuo A."/>
            <person name="Mondo S."/>
            <person name="Pangilinan J."/>
            <person name="Riley R."/>
            <person name="Labutti K."/>
            <person name="Andreopoulos B."/>
            <person name="Lipzen A."/>
            <person name="Chen C."/>
            <person name="Yanf M."/>
            <person name="Daum C."/>
            <person name="Ng V."/>
            <person name="Clum A."/>
            <person name="Steindorff A."/>
            <person name="Ohm R."/>
            <person name="Martin F."/>
            <person name="Silar P."/>
            <person name="Natvig D."/>
            <person name="Lalanne C."/>
            <person name="Gautier V."/>
            <person name="Ament-Velasquez S.L."/>
            <person name="Kruys A."/>
            <person name="Hutchinson M.I."/>
            <person name="Powell A.J."/>
            <person name="Barry K."/>
            <person name="Miller A.N."/>
            <person name="Grigoriev I.V."/>
            <person name="Debuchy R."/>
            <person name="Gladieux P."/>
            <person name="Thoren M.H."/>
            <person name="Johannesson H."/>
        </authorList>
    </citation>
    <scope>NUCLEOTIDE SEQUENCE</scope>
    <source>
        <strain evidence="4">CBS 606.72</strain>
    </source>
</reference>
<dbReference type="InterPro" id="IPR042121">
    <property type="entry name" value="MutL_C_regsub"/>
</dbReference>
<dbReference type="InterPro" id="IPR042120">
    <property type="entry name" value="MutL_C_dimsub"/>
</dbReference>
<dbReference type="Proteomes" id="UP001175000">
    <property type="component" value="Unassembled WGS sequence"/>
</dbReference>
<evidence type="ECO:0000256" key="2">
    <source>
        <dbReference type="SAM" id="MobiDB-lite"/>
    </source>
</evidence>
<gene>
    <name evidence="4" type="ORF">B0T14DRAFT_437119</name>
</gene>
<dbReference type="GO" id="GO:0140664">
    <property type="term" value="F:ATP-dependent DNA damage sensor activity"/>
    <property type="evidence" value="ECO:0007669"/>
    <property type="project" value="InterPro"/>
</dbReference>
<dbReference type="GO" id="GO:0016887">
    <property type="term" value="F:ATP hydrolysis activity"/>
    <property type="evidence" value="ECO:0007669"/>
    <property type="project" value="InterPro"/>
</dbReference>
<evidence type="ECO:0000313" key="4">
    <source>
        <dbReference type="EMBL" id="KAK0613293.1"/>
    </source>
</evidence>
<dbReference type="PANTHER" id="PTHR10073:SF47">
    <property type="entry name" value="DNA MISMATCH REPAIR PROTEIN MLH3"/>
    <property type="match status" value="1"/>
</dbReference>
<dbReference type="GO" id="GO:0006298">
    <property type="term" value="P:mismatch repair"/>
    <property type="evidence" value="ECO:0007669"/>
    <property type="project" value="InterPro"/>
</dbReference>
<dbReference type="Pfam" id="PF08676">
    <property type="entry name" value="MutL_C"/>
    <property type="match status" value="1"/>
</dbReference>
<dbReference type="InterPro" id="IPR037198">
    <property type="entry name" value="MutL_C_sf"/>
</dbReference>
<protein>
    <recommendedName>
        <fullName evidence="3">MutL C-terminal dimerisation domain-containing protein</fullName>
    </recommendedName>
</protein>
<comment type="caution">
    <text evidence="4">The sequence shown here is derived from an EMBL/GenBank/DDBJ whole genome shotgun (WGS) entry which is preliminary data.</text>
</comment>